<keyword evidence="2" id="KW-0472">Membrane</keyword>
<accession>A0A210QFG6</accession>
<dbReference type="Gene3D" id="3.30.1050.10">
    <property type="entry name" value="SCP2 sterol-binding domain"/>
    <property type="match status" value="1"/>
</dbReference>
<dbReference type="InterPro" id="IPR001972">
    <property type="entry name" value="Stomatin_HflK_fam"/>
</dbReference>
<keyword evidence="2" id="KW-0812">Transmembrane</keyword>
<dbReference type="SMART" id="SM00244">
    <property type="entry name" value="PHB"/>
    <property type="match status" value="1"/>
</dbReference>
<dbReference type="GO" id="GO:0005886">
    <property type="term" value="C:plasma membrane"/>
    <property type="evidence" value="ECO:0007669"/>
    <property type="project" value="InterPro"/>
</dbReference>
<dbReference type="InterPro" id="IPR036527">
    <property type="entry name" value="SCP2_sterol-bd_dom_sf"/>
</dbReference>
<gene>
    <name evidence="4" type="ORF">KP79_PYT07707</name>
</gene>
<dbReference type="Pfam" id="PF01145">
    <property type="entry name" value="Band_7"/>
    <property type="match status" value="1"/>
</dbReference>
<name>A0A210QFG6_MIZYE</name>
<keyword evidence="5" id="KW-1185">Reference proteome</keyword>
<evidence type="ECO:0000256" key="1">
    <source>
        <dbReference type="ARBA" id="ARBA00008164"/>
    </source>
</evidence>
<proteinExistence type="inferred from homology"/>
<protein>
    <submittedName>
        <fullName evidence="4">Stomatin-like protein 1</fullName>
    </submittedName>
</protein>
<evidence type="ECO:0000313" key="4">
    <source>
        <dbReference type="EMBL" id="OWF47475.1"/>
    </source>
</evidence>
<feature type="transmembrane region" description="Helical" evidence="2">
    <location>
        <begin position="79"/>
        <end position="101"/>
    </location>
</feature>
<dbReference type="Proteomes" id="UP000242188">
    <property type="component" value="Unassembled WGS sequence"/>
</dbReference>
<dbReference type="STRING" id="6573.A0A210QFG6"/>
<dbReference type="InterPro" id="IPR003033">
    <property type="entry name" value="SCP2_sterol-bd_dom"/>
</dbReference>
<dbReference type="AlphaFoldDB" id="A0A210QFG6"/>
<feature type="domain" description="Band 7" evidence="3">
    <location>
        <begin position="99"/>
        <end position="259"/>
    </location>
</feature>
<dbReference type="OrthoDB" id="3592703at2759"/>
<dbReference type="PRINTS" id="PR00721">
    <property type="entry name" value="STOMATIN"/>
</dbReference>
<dbReference type="InterPro" id="IPR001107">
    <property type="entry name" value="Band_7"/>
</dbReference>
<comment type="similarity">
    <text evidence="1">Belongs to the band 7/mec-2 family.</text>
</comment>
<dbReference type="Gene3D" id="3.30.479.30">
    <property type="entry name" value="Band 7 domain"/>
    <property type="match status" value="1"/>
</dbReference>
<sequence length="443" mass="48692">MAAKYSRLPTEDSVSLDFSSPFTYGVSDHSTMDNSYYTYGNTSKNKYRSHYTYDGQTDDTRDARIQVEKRSLMSNVCHYFVIALSFLLLIITFPISGWFSFKKVTEFERMVVLRLGRLYGVKGPGTAFVLPLVDQVVKVDIRVKAFNVPPQQLITADRAIIEVGADVQYQIIDVTKSITCIENPIHCLRGLVKASLTNHLLRKESAVIEKQKLLIIASIEEDSNRTASNWGLEITRIQLPPIKLLKPPEAAPKGGAPNFMMPPGLPQTFQQLTSVFMQAAEANQSHGAEGQTVDMAQPEVVTIVPSEDGAVGSSDILSEQAPTPREILLQTNSLLTEAMVRSVRAVYQFKLSGENGGSFYLDLKNGSGHAGEGAPPGGDADAVLSLSVNDMQRMFMDKFKPMQAYMSGRLKVSGDLSAALKLEDVIKQIVKKMKGTQSGVQIV</sequence>
<dbReference type="InterPro" id="IPR043202">
    <property type="entry name" value="Band-7_stomatin-like"/>
</dbReference>
<dbReference type="SUPFAM" id="SSF55718">
    <property type="entry name" value="SCP-like"/>
    <property type="match status" value="1"/>
</dbReference>
<dbReference type="EMBL" id="NEDP02003883">
    <property type="protein sequence ID" value="OWF47475.1"/>
    <property type="molecule type" value="Genomic_DNA"/>
</dbReference>
<organism evidence="4 5">
    <name type="scientific">Mizuhopecten yessoensis</name>
    <name type="common">Japanese scallop</name>
    <name type="synonym">Patinopecten yessoensis</name>
    <dbReference type="NCBI Taxonomy" id="6573"/>
    <lineage>
        <taxon>Eukaryota</taxon>
        <taxon>Metazoa</taxon>
        <taxon>Spiralia</taxon>
        <taxon>Lophotrochozoa</taxon>
        <taxon>Mollusca</taxon>
        <taxon>Bivalvia</taxon>
        <taxon>Autobranchia</taxon>
        <taxon>Pteriomorphia</taxon>
        <taxon>Pectinida</taxon>
        <taxon>Pectinoidea</taxon>
        <taxon>Pectinidae</taxon>
        <taxon>Mizuhopecten</taxon>
    </lineage>
</organism>
<dbReference type="InterPro" id="IPR036013">
    <property type="entry name" value="Band_7/SPFH_dom_sf"/>
</dbReference>
<evidence type="ECO:0000256" key="2">
    <source>
        <dbReference type="SAM" id="Phobius"/>
    </source>
</evidence>
<dbReference type="SUPFAM" id="SSF117892">
    <property type="entry name" value="Band 7/SPFH domain"/>
    <property type="match status" value="1"/>
</dbReference>
<dbReference type="Pfam" id="PF02036">
    <property type="entry name" value="SCP2"/>
    <property type="match status" value="1"/>
</dbReference>
<dbReference type="PANTHER" id="PTHR10264:SF130">
    <property type="entry name" value="STOMATIN-LIKE PROTEIN 1"/>
    <property type="match status" value="1"/>
</dbReference>
<dbReference type="PANTHER" id="PTHR10264">
    <property type="entry name" value="BAND 7 PROTEIN-RELATED"/>
    <property type="match status" value="1"/>
</dbReference>
<keyword evidence="2" id="KW-1133">Transmembrane helix</keyword>
<evidence type="ECO:0000313" key="5">
    <source>
        <dbReference type="Proteomes" id="UP000242188"/>
    </source>
</evidence>
<evidence type="ECO:0000259" key="3">
    <source>
        <dbReference type="SMART" id="SM00244"/>
    </source>
</evidence>
<reference evidence="4 5" key="1">
    <citation type="journal article" date="2017" name="Nat. Ecol. Evol.">
        <title>Scallop genome provides insights into evolution of bilaterian karyotype and development.</title>
        <authorList>
            <person name="Wang S."/>
            <person name="Zhang J."/>
            <person name="Jiao W."/>
            <person name="Li J."/>
            <person name="Xun X."/>
            <person name="Sun Y."/>
            <person name="Guo X."/>
            <person name="Huan P."/>
            <person name="Dong B."/>
            <person name="Zhang L."/>
            <person name="Hu X."/>
            <person name="Sun X."/>
            <person name="Wang J."/>
            <person name="Zhao C."/>
            <person name="Wang Y."/>
            <person name="Wang D."/>
            <person name="Huang X."/>
            <person name="Wang R."/>
            <person name="Lv J."/>
            <person name="Li Y."/>
            <person name="Zhang Z."/>
            <person name="Liu B."/>
            <person name="Lu W."/>
            <person name="Hui Y."/>
            <person name="Liang J."/>
            <person name="Zhou Z."/>
            <person name="Hou R."/>
            <person name="Li X."/>
            <person name="Liu Y."/>
            <person name="Li H."/>
            <person name="Ning X."/>
            <person name="Lin Y."/>
            <person name="Zhao L."/>
            <person name="Xing Q."/>
            <person name="Dou J."/>
            <person name="Li Y."/>
            <person name="Mao J."/>
            <person name="Guo H."/>
            <person name="Dou H."/>
            <person name="Li T."/>
            <person name="Mu C."/>
            <person name="Jiang W."/>
            <person name="Fu Q."/>
            <person name="Fu X."/>
            <person name="Miao Y."/>
            <person name="Liu J."/>
            <person name="Yu Q."/>
            <person name="Li R."/>
            <person name="Liao H."/>
            <person name="Li X."/>
            <person name="Kong Y."/>
            <person name="Jiang Z."/>
            <person name="Chourrout D."/>
            <person name="Li R."/>
            <person name="Bao Z."/>
        </authorList>
    </citation>
    <scope>NUCLEOTIDE SEQUENCE [LARGE SCALE GENOMIC DNA]</scope>
    <source>
        <strain evidence="4 5">PY_sf001</strain>
    </source>
</reference>
<comment type="caution">
    <text evidence="4">The sequence shown here is derived from an EMBL/GenBank/DDBJ whole genome shotgun (WGS) entry which is preliminary data.</text>
</comment>